<proteinExistence type="predicted"/>
<dbReference type="PANTHER" id="PTHR12521">
    <property type="entry name" value="PROTEIN C6ORF130"/>
    <property type="match status" value="1"/>
</dbReference>
<gene>
    <name evidence="3" type="ORF">Drose_33285</name>
</gene>
<keyword evidence="4" id="KW-1185">Reference proteome</keyword>
<dbReference type="RefSeq" id="WP_260725256.1">
    <property type="nucleotide sequence ID" value="NZ_BAAABS010000051.1"/>
</dbReference>
<comment type="catalytic activity">
    <reaction evidence="1">
        <text>an N-(ADP-alpha-D-ribosyl)-thymidine in DNA + H2O = a thymidine in DNA + ADP-D-ribose</text>
        <dbReference type="Rhea" id="RHEA:71655"/>
        <dbReference type="Rhea" id="RHEA-COMP:13556"/>
        <dbReference type="Rhea" id="RHEA-COMP:18051"/>
        <dbReference type="ChEBI" id="CHEBI:15377"/>
        <dbReference type="ChEBI" id="CHEBI:57967"/>
        <dbReference type="ChEBI" id="CHEBI:137386"/>
        <dbReference type="ChEBI" id="CHEBI:191199"/>
    </reaction>
    <physiologicalReaction direction="left-to-right" evidence="1">
        <dbReference type="Rhea" id="RHEA:71656"/>
    </physiologicalReaction>
</comment>
<evidence type="ECO:0000256" key="1">
    <source>
        <dbReference type="ARBA" id="ARBA00035885"/>
    </source>
</evidence>
<dbReference type="InterPro" id="IPR002589">
    <property type="entry name" value="Macro_dom"/>
</dbReference>
<evidence type="ECO:0000313" key="4">
    <source>
        <dbReference type="Proteomes" id="UP001058271"/>
    </source>
</evidence>
<dbReference type="Pfam" id="PF01661">
    <property type="entry name" value="Macro"/>
    <property type="match status" value="1"/>
</dbReference>
<dbReference type="PANTHER" id="PTHR12521:SF0">
    <property type="entry name" value="ADP-RIBOSE GLYCOHYDROLASE OARD1"/>
    <property type="match status" value="1"/>
</dbReference>
<dbReference type="SMART" id="SM00506">
    <property type="entry name" value="A1pp"/>
    <property type="match status" value="1"/>
</dbReference>
<organism evidence="3 4">
    <name type="scientific">Dactylosporangium roseum</name>
    <dbReference type="NCBI Taxonomy" id="47989"/>
    <lineage>
        <taxon>Bacteria</taxon>
        <taxon>Bacillati</taxon>
        <taxon>Actinomycetota</taxon>
        <taxon>Actinomycetes</taxon>
        <taxon>Micromonosporales</taxon>
        <taxon>Micromonosporaceae</taxon>
        <taxon>Dactylosporangium</taxon>
    </lineage>
</organism>
<accession>A0ABY5Z668</accession>
<dbReference type="SUPFAM" id="SSF52949">
    <property type="entry name" value="Macro domain-like"/>
    <property type="match status" value="1"/>
</dbReference>
<evidence type="ECO:0000313" key="3">
    <source>
        <dbReference type="EMBL" id="UWZ35909.1"/>
    </source>
</evidence>
<dbReference type="InterPro" id="IPR043472">
    <property type="entry name" value="Macro_dom-like"/>
</dbReference>
<sequence>MITQAHGNLLDADVEALVNTVNCAGVMGKGIALQFKRAYPAMFREYARAAESGEVTLGRMHVWRTGLLAGPRFVINFPTKGHWRARSSLVDIDNGLTDLVRVLEELNIKSVAIPPLGCGNGGLEWTDVEPMIRTALVAVPHVDVVLYPPGPAPTAQQMKTATVRPPLTLARASLIGLLSRYLERALEASPIEIQKLLYFLQVAGEPLKLQYAKGLYGPYADNLRHALQALEGHYLVGFGDGSALVREAEPIRPLPGADTEAASFLASHPVTLERIARVLDLVEGFESSYGMELLATVHWVSERDPNAASDATVAVSAVRAWSRRKERMFMPDHVTVAWTALRDRDWIAAA</sequence>
<feature type="domain" description="Macro" evidence="2">
    <location>
        <begin position="1"/>
        <end position="163"/>
    </location>
</feature>
<dbReference type="InterPro" id="IPR050892">
    <property type="entry name" value="ADP-ribose_metab_enzymes"/>
</dbReference>
<reference evidence="3" key="1">
    <citation type="submission" date="2021-04" db="EMBL/GenBank/DDBJ databases">
        <title>Biosynthetic gene clusters of Dactylosporangioum roseum.</title>
        <authorList>
            <person name="Hartkoorn R.C."/>
            <person name="Beaudoing E."/>
            <person name="Hot D."/>
            <person name="Moureu S."/>
        </authorList>
    </citation>
    <scope>NUCLEOTIDE SEQUENCE</scope>
    <source>
        <strain evidence="3">NRRL B-16295</strain>
    </source>
</reference>
<dbReference type="EMBL" id="CP073721">
    <property type="protein sequence ID" value="UWZ35909.1"/>
    <property type="molecule type" value="Genomic_DNA"/>
</dbReference>
<name>A0ABY5Z668_9ACTN</name>
<evidence type="ECO:0000259" key="2">
    <source>
        <dbReference type="PROSITE" id="PS51154"/>
    </source>
</evidence>
<dbReference type="Gene3D" id="3.40.220.10">
    <property type="entry name" value="Leucine Aminopeptidase, subunit E, domain 1"/>
    <property type="match status" value="1"/>
</dbReference>
<protein>
    <submittedName>
        <fullName evidence="3">Macro domain-containing protein</fullName>
    </submittedName>
</protein>
<dbReference type="CDD" id="cd02901">
    <property type="entry name" value="Macro_Poa1p-like"/>
    <property type="match status" value="1"/>
</dbReference>
<dbReference type="PROSITE" id="PS51154">
    <property type="entry name" value="MACRO"/>
    <property type="match status" value="1"/>
</dbReference>
<dbReference type="Proteomes" id="UP001058271">
    <property type="component" value="Chromosome"/>
</dbReference>